<reference evidence="2 3" key="1">
    <citation type="submission" date="2017-08" db="EMBL/GenBank/DDBJ databases">
        <title>Infants hospitalized years apart are colonized by the same room-sourced microbial strains.</title>
        <authorList>
            <person name="Brooks B."/>
            <person name="Olm M.R."/>
            <person name="Firek B.A."/>
            <person name="Baker R."/>
            <person name="Thomas B.C."/>
            <person name="Morowitz M.J."/>
            <person name="Banfield J.F."/>
        </authorList>
    </citation>
    <scope>NUCLEOTIDE SEQUENCE [LARGE SCALE GENOMIC DNA]</scope>
    <source>
        <strain evidence="2">S2_003_000_R2_14</strain>
    </source>
</reference>
<dbReference type="Proteomes" id="UP000249061">
    <property type="component" value="Unassembled WGS sequence"/>
</dbReference>
<organism evidence="2 3">
    <name type="scientific">Archangium gephyra</name>
    <dbReference type="NCBI Taxonomy" id="48"/>
    <lineage>
        <taxon>Bacteria</taxon>
        <taxon>Pseudomonadati</taxon>
        <taxon>Myxococcota</taxon>
        <taxon>Myxococcia</taxon>
        <taxon>Myxococcales</taxon>
        <taxon>Cystobacterineae</taxon>
        <taxon>Archangiaceae</taxon>
        <taxon>Archangium</taxon>
    </lineage>
</organism>
<sequence length="308" mass="33464">MGRTRRNPMNVIELNRRELELQVTEAALHVEAERLASWANELKQRQSKLPQGLRPASIPTDAIEELEARAEKARAAALETREAVNTKLRSLLENTASTLKKLEEGLKARDEVTSKPTMPPGLRAVSNSPKDLGLAAHVLSSMPTRDASLADSLAAIEQDEPLSSTPAASVLVLATPPVAAKEAAPVVEKAKAAAPVVRVSPRVKMSAQVDFSSESNFYQGFSANISEGGLFVTTLKLLPLGTEVDLAFSLPSGERINTRGVVRWTRETNDAVPDMLDGMGLQFLGLEPHEREAIERFVEQRDPLFFAA</sequence>
<proteinExistence type="predicted"/>
<protein>
    <recommendedName>
        <fullName evidence="1">PilZ domain-containing protein</fullName>
    </recommendedName>
</protein>
<dbReference type="InterPro" id="IPR011752">
    <property type="entry name" value="PilV_Myxo-type"/>
</dbReference>
<evidence type="ECO:0000313" key="3">
    <source>
        <dbReference type="Proteomes" id="UP000249061"/>
    </source>
</evidence>
<gene>
    <name evidence="2" type="ORF">DI536_06050</name>
</gene>
<dbReference type="InterPro" id="IPR009875">
    <property type="entry name" value="PilZ_domain"/>
</dbReference>
<dbReference type="NCBIfam" id="TIGR02266">
    <property type="entry name" value="gmx_TIGR02266"/>
    <property type="match status" value="1"/>
</dbReference>
<dbReference type="Gene3D" id="2.40.10.220">
    <property type="entry name" value="predicted glycosyltransferase like domains"/>
    <property type="match status" value="1"/>
</dbReference>
<dbReference type="SUPFAM" id="SSF141371">
    <property type="entry name" value="PilZ domain-like"/>
    <property type="match status" value="1"/>
</dbReference>
<evidence type="ECO:0000259" key="1">
    <source>
        <dbReference type="Pfam" id="PF07238"/>
    </source>
</evidence>
<name>A0A2W5TWG0_9BACT</name>
<feature type="domain" description="PilZ" evidence="1">
    <location>
        <begin position="198"/>
        <end position="300"/>
    </location>
</feature>
<accession>A0A2W5TWG0</accession>
<dbReference type="Pfam" id="PF07238">
    <property type="entry name" value="PilZ"/>
    <property type="match status" value="1"/>
</dbReference>
<evidence type="ECO:0000313" key="2">
    <source>
        <dbReference type="EMBL" id="PZR16716.1"/>
    </source>
</evidence>
<dbReference type="GO" id="GO:0035438">
    <property type="term" value="F:cyclic-di-GMP binding"/>
    <property type="evidence" value="ECO:0007669"/>
    <property type="project" value="InterPro"/>
</dbReference>
<dbReference type="EMBL" id="QFQP01000003">
    <property type="protein sequence ID" value="PZR16716.1"/>
    <property type="molecule type" value="Genomic_DNA"/>
</dbReference>
<dbReference type="AlphaFoldDB" id="A0A2W5TWG0"/>
<comment type="caution">
    <text evidence="2">The sequence shown here is derived from an EMBL/GenBank/DDBJ whole genome shotgun (WGS) entry which is preliminary data.</text>
</comment>